<reference evidence="4 6" key="2">
    <citation type="submission" date="2020-07" db="EMBL/GenBank/DDBJ databases">
        <title>Sequencing the genomes of 1000 actinobacteria strains.</title>
        <authorList>
            <person name="Klenk H.-P."/>
        </authorList>
    </citation>
    <scope>NUCLEOTIDE SEQUENCE [LARGE SCALE GENOMIC DNA]</scope>
    <source>
        <strain evidence="4 6">DSM 41455</strain>
    </source>
</reference>
<keyword evidence="2" id="KW-0812">Transmembrane</keyword>
<dbReference type="Proteomes" id="UP000498980">
    <property type="component" value="Unassembled WGS sequence"/>
</dbReference>
<evidence type="ECO:0000256" key="1">
    <source>
        <dbReference type="SAM" id="MobiDB-lite"/>
    </source>
</evidence>
<dbReference type="EMBL" id="JACCCF010000001">
    <property type="protein sequence ID" value="NYE41733.1"/>
    <property type="molecule type" value="Genomic_DNA"/>
</dbReference>
<feature type="compositionally biased region" description="Pro residues" evidence="1">
    <location>
        <begin position="1"/>
        <end position="10"/>
    </location>
</feature>
<feature type="transmembrane region" description="Helical" evidence="2">
    <location>
        <begin position="73"/>
        <end position="93"/>
    </location>
</feature>
<dbReference type="Proteomes" id="UP000530403">
    <property type="component" value="Unassembled WGS sequence"/>
</dbReference>
<feature type="region of interest" description="Disordered" evidence="1">
    <location>
        <begin position="1"/>
        <end position="20"/>
    </location>
</feature>
<keyword evidence="2" id="KW-0472">Membrane</keyword>
<comment type="caution">
    <text evidence="3">The sequence shown here is derived from an EMBL/GenBank/DDBJ whole genome shotgun (WGS) entry which is preliminary data.</text>
</comment>
<dbReference type="RefSeq" id="WP_173313980.1">
    <property type="nucleotide sequence ID" value="NZ_BAAAUE010000014.1"/>
</dbReference>
<protein>
    <submittedName>
        <fullName evidence="3">Uncharacterized protein</fullName>
    </submittedName>
</protein>
<accession>A0A7J0C8A9</accession>
<evidence type="ECO:0000313" key="5">
    <source>
        <dbReference type="Proteomes" id="UP000498980"/>
    </source>
</evidence>
<evidence type="ECO:0000313" key="6">
    <source>
        <dbReference type="Proteomes" id="UP000530403"/>
    </source>
</evidence>
<evidence type="ECO:0000313" key="3">
    <source>
        <dbReference type="EMBL" id="GFM98104.1"/>
    </source>
</evidence>
<keyword evidence="5" id="KW-1185">Reference proteome</keyword>
<sequence length="101" mass="10766">MLLPSSPSPSPFLQRTPGRPARQLDWRTARGAASPSGIPWAGAHLPLRALSADRADRLRDTVGWLRYCGVRSAIGSLVLLVLAVGAVVARAVLTRRTAGTR</sequence>
<dbReference type="EMBL" id="BLWC01000001">
    <property type="protein sequence ID" value="GFM98104.1"/>
    <property type="molecule type" value="Genomic_DNA"/>
</dbReference>
<keyword evidence="2" id="KW-1133">Transmembrane helix</keyword>
<organism evidence="3 5">
    <name type="scientific">Streptomyces fulvorobeus</name>
    <dbReference type="NCBI Taxonomy" id="284028"/>
    <lineage>
        <taxon>Bacteria</taxon>
        <taxon>Bacillati</taxon>
        <taxon>Actinomycetota</taxon>
        <taxon>Actinomycetes</taxon>
        <taxon>Kitasatosporales</taxon>
        <taxon>Streptomycetaceae</taxon>
        <taxon>Streptomyces</taxon>
    </lineage>
</organism>
<evidence type="ECO:0000256" key="2">
    <source>
        <dbReference type="SAM" id="Phobius"/>
    </source>
</evidence>
<gene>
    <name evidence="4" type="ORF">HEB29_002744</name>
    <name evidence="3" type="ORF">Sfulv_29150</name>
</gene>
<evidence type="ECO:0000313" key="4">
    <source>
        <dbReference type="EMBL" id="NYE41733.1"/>
    </source>
</evidence>
<proteinExistence type="predicted"/>
<name>A0A7J0C8A9_9ACTN</name>
<dbReference type="AlphaFoldDB" id="A0A7J0C8A9"/>
<reference evidence="3 5" key="1">
    <citation type="submission" date="2020-05" db="EMBL/GenBank/DDBJ databases">
        <title>Whole genome shotgun sequence of Streptomyces fulvorobeus NBRC 15897.</title>
        <authorList>
            <person name="Komaki H."/>
            <person name="Tamura T."/>
        </authorList>
    </citation>
    <scope>NUCLEOTIDE SEQUENCE [LARGE SCALE GENOMIC DNA]</scope>
    <source>
        <strain evidence="3 5">NBRC 15897</strain>
    </source>
</reference>